<evidence type="ECO:0000313" key="8">
    <source>
        <dbReference type="Proteomes" id="UP000298652"/>
    </source>
</evidence>
<dbReference type="GO" id="GO:0016020">
    <property type="term" value="C:membrane"/>
    <property type="evidence" value="ECO:0007669"/>
    <property type="project" value="UniProtKB-SubCell"/>
</dbReference>
<dbReference type="SUPFAM" id="SSF103473">
    <property type="entry name" value="MFS general substrate transporter"/>
    <property type="match status" value="1"/>
</dbReference>
<protein>
    <recommendedName>
        <fullName evidence="9">Major facilitator superfamily (MFS) profile domain-containing protein</fullName>
    </recommendedName>
</protein>
<dbReference type="GO" id="GO:0022857">
    <property type="term" value="F:transmembrane transporter activity"/>
    <property type="evidence" value="ECO:0007669"/>
    <property type="project" value="InterPro"/>
</dbReference>
<accession>A0A4U6UB94</accession>
<keyword evidence="4 6" id="KW-1133">Transmembrane helix</keyword>
<evidence type="ECO:0008006" key="9">
    <source>
        <dbReference type="Google" id="ProtNLM"/>
    </source>
</evidence>
<dbReference type="AlphaFoldDB" id="A0A4U6UB94"/>
<evidence type="ECO:0000256" key="6">
    <source>
        <dbReference type="SAM" id="Phobius"/>
    </source>
</evidence>
<keyword evidence="2" id="KW-0813">Transport</keyword>
<keyword evidence="5 6" id="KW-0472">Membrane</keyword>
<feature type="transmembrane region" description="Helical" evidence="6">
    <location>
        <begin position="66"/>
        <end position="90"/>
    </location>
</feature>
<evidence type="ECO:0000256" key="4">
    <source>
        <dbReference type="ARBA" id="ARBA00022989"/>
    </source>
</evidence>
<sequence length="172" mass="19940">MRVPCFQWGSFSLICCNATDQGLQCHERRARHWVLCWFCWGNLFPWKNHQCCAMGYVSDKYERKPCIMTSILSVVVFNALFGLSSTYWMAIITRGLLGLLYGILGPIKMHFLGLCFRSLQERAPSSRNISCYIITSNRTCYWTCYWRLSCSASKFVIPGGEILLYLRLPVYI</sequence>
<keyword evidence="8" id="KW-1185">Reference proteome</keyword>
<dbReference type="Pfam" id="PF00083">
    <property type="entry name" value="Sugar_tr"/>
    <property type="match status" value="1"/>
</dbReference>
<dbReference type="PANTHER" id="PTHR23504">
    <property type="entry name" value="MAJOR FACILITATOR SUPERFAMILY DOMAIN-CONTAINING PROTEIN 10"/>
    <property type="match status" value="1"/>
</dbReference>
<evidence type="ECO:0000256" key="1">
    <source>
        <dbReference type="ARBA" id="ARBA00004141"/>
    </source>
</evidence>
<dbReference type="InterPro" id="IPR005828">
    <property type="entry name" value="MFS_sugar_transport-like"/>
</dbReference>
<proteinExistence type="predicted"/>
<evidence type="ECO:0000256" key="2">
    <source>
        <dbReference type="ARBA" id="ARBA00022448"/>
    </source>
</evidence>
<organism evidence="7 8">
    <name type="scientific">Setaria viridis</name>
    <name type="common">Green bristlegrass</name>
    <name type="synonym">Setaria italica subsp. viridis</name>
    <dbReference type="NCBI Taxonomy" id="4556"/>
    <lineage>
        <taxon>Eukaryota</taxon>
        <taxon>Viridiplantae</taxon>
        <taxon>Streptophyta</taxon>
        <taxon>Embryophyta</taxon>
        <taxon>Tracheophyta</taxon>
        <taxon>Spermatophyta</taxon>
        <taxon>Magnoliopsida</taxon>
        <taxon>Liliopsida</taxon>
        <taxon>Poales</taxon>
        <taxon>Poaceae</taxon>
        <taxon>PACMAD clade</taxon>
        <taxon>Panicoideae</taxon>
        <taxon>Panicodae</taxon>
        <taxon>Paniceae</taxon>
        <taxon>Cenchrinae</taxon>
        <taxon>Setaria</taxon>
    </lineage>
</organism>
<gene>
    <name evidence="7" type="ORF">SEVIR_5G037266v2</name>
</gene>
<evidence type="ECO:0000256" key="5">
    <source>
        <dbReference type="ARBA" id="ARBA00023136"/>
    </source>
</evidence>
<dbReference type="Proteomes" id="UP000298652">
    <property type="component" value="Chromosome 5"/>
</dbReference>
<dbReference type="InterPro" id="IPR036259">
    <property type="entry name" value="MFS_trans_sf"/>
</dbReference>
<dbReference type="EMBL" id="CM016556">
    <property type="protein sequence ID" value="TKW12462.1"/>
    <property type="molecule type" value="Genomic_DNA"/>
</dbReference>
<dbReference type="Gene3D" id="1.20.1250.20">
    <property type="entry name" value="MFS general substrate transporter like domains"/>
    <property type="match status" value="1"/>
</dbReference>
<reference evidence="7" key="1">
    <citation type="submission" date="2019-03" db="EMBL/GenBank/DDBJ databases">
        <title>WGS assembly of Setaria viridis.</title>
        <authorList>
            <person name="Huang P."/>
            <person name="Jenkins J."/>
            <person name="Grimwood J."/>
            <person name="Barry K."/>
            <person name="Healey A."/>
            <person name="Mamidi S."/>
            <person name="Sreedasyam A."/>
            <person name="Shu S."/>
            <person name="Feldman M."/>
            <person name="Wu J."/>
            <person name="Yu Y."/>
            <person name="Chen C."/>
            <person name="Johnson J."/>
            <person name="Rokhsar D."/>
            <person name="Baxter I."/>
            <person name="Schmutz J."/>
            <person name="Brutnell T."/>
            <person name="Kellogg E."/>
        </authorList>
    </citation>
    <scope>NUCLEOTIDE SEQUENCE [LARGE SCALE GENOMIC DNA]</scope>
</reference>
<dbReference type="Gramene" id="TKW12462">
    <property type="protein sequence ID" value="TKW12462"/>
    <property type="gene ID" value="SEVIR_5G037266v2"/>
</dbReference>
<dbReference type="PANTHER" id="PTHR23504:SF88">
    <property type="entry name" value="MAJOR FACILITATOR SUPERFAMILY ANTIPORTER"/>
    <property type="match status" value="1"/>
</dbReference>
<keyword evidence="3 6" id="KW-0812">Transmembrane</keyword>
<name>A0A4U6UB94_SETVI</name>
<evidence type="ECO:0000313" key="7">
    <source>
        <dbReference type="EMBL" id="TKW12462.1"/>
    </source>
</evidence>
<feature type="transmembrane region" description="Helical" evidence="6">
    <location>
        <begin position="96"/>
        <end position="116"/>
    </location>
</feature>
<comment type="subcellular location">
    <subcellularLocation>
        <location evidence="1">Membrane</location>
        <topology evidence="1">Multi-pass membrane protein</topology>
    </subcellularLocation>
</comment>
<evidence type="ECO:0000256" key="3">
    <source>
        <dbReference type="ARBA" id="ARBA00022692"/>
    </source>
</evidence>